<gene>
    <name evidence="2" type="ORF">A1Q1_04113</name>
</gene>
<name>J4U954_TRIAS</name>
<keyword evidence="1" id="KW-0472">Membrane</keyword>
<accession>J4U954</accession>
<dbReference type="AlphaFoldDB" id="J4U954"/>
<proteinExistence type="predicted"/>
<comment type="caution">
    <text evidence="2">The sequence shown here is derived from an EMBL/GenBank/DDBJ whole genome shotgun (WGS) entry which is preliminary data.</text>
</comment>
<dbReference type="RefSeq" id="XP_014177965.1">
    <property type="nucleotide sequence ID" value="XM_014322490.1"/>
</dbReference>
<protein>
    <submittedName>
        <fullName evidence="2">Uncharacterized protein</fullName>
    </submittedName>
</protein>
<keyword evidence="1" id="KW-1133">Transmembrane helix</keyword>
<dbReference type="KEGG" id="tasa:A1Q1_04113"/>
<dbReference type="GeneID" id="25987626"/>
<dbReference type="Proteomes" id="UP000002748">
    <property type="component" value="Unassembled WGS sequence"/>
</dbReference>
<reference evidence="2 3" key="1">
    <citation type="journal article" date="2012" name="Eukaryot. Cell">
        <title>Draft genome sequence of CBS 2479, the standard type strain of Trichosporon asahii.</title>
        <authorList>
            <person name="Yang R.Y."/>
            <person name="Li H.T."/>
            <person name="Zhu H."/>
            <person name="Zhou G.P."/>
            <person name="Wang M."/>
            <person name="Wang L."/>
        </authorList>
    </citation>
    <scope>NUCLEOTIDE SEQUENCE [LARGE SCALE GENOMIC DNA]</scope>
    <source>
        <strain evidence="3">ATCC 90039 / CBS 2479 / JCM 2466 / KCTC 7840 / NCYC 2677 / UAMH 7654</strain>
    </source>
</reference>
<keyword evidence="1" id="KW-0812">Transmembrane</keyword>
<organism evidence="2 3">
    <name type="scientific">Trichosporon asahii var. asahii (strain ATCC 90039 / CBS 2479 / JCM 2466 / KCTC 7840 / NBRC 103889/ NCYC 2677 / UAMH 7654)</name>
    <name type="common">Yeast</name>
    <dbReference type="NCBI Taxonomy" id="1186058"/>
    <lineage>
        <taxon>Eukaryota</taxon>
        <taxon>Fungi</taxon>
        <taxon>Dikarya</taxon>
        <taxon>Basidiomycota</taxon>
        <taxon>Agaricomycotina</taxon>
        <taxon>Tremellomycetes</taxon>
        <taxon>Trichosporonales</taxon>
        <taxon>Trichosporonaceae</taxon>
        <taxon>Trichosporon</taxon>
    </lineage>
</organism>
<dbReference type="VEuPathDB" id="FungiDB:A1Q1_04113"/>
<dbReference type="EMBL" id="ALBS01000262">
    <property type="protein sequence ID" value="EJT47120.1"/>
    <property type="molecule type" value="Genomic_DNA"/>
</dbReference>
<evidence type="ECO:0000313" key="2">
    <source>
        <dbReference type="EMBL" id="EJT47120.1"/>
    </source>
</evidence>
<feature type="transmembrane region" description="Helical" evidence="1">
    <location>
        <begin position="42"/>
        <end position="62"/>
    </location>
</feature>
<dbReference type="HOGENOM" id="CLU_159502_0_0_1"/>
<sequence>MAPILDEKDVVNLAIRWEDAKNKLTPNHTQVYVGGGLCLHMLTFRVTLSVAAVYALVILIPLGRTEEGWLEKWRSIAEKEGTARNRANGNANTSQYGLSNASETELTTGIELLYPFKLLVSASERAQRSI</sequence>
<evidence type="ECO:0000313" key="3">
    <source>
        <dbReference type="Proteomes" id="UP000002748"/>
    </source>
</evidence>
<evidence type="ECO:0000256" key="1">
    <source>
        <dbReference type="SAM" id="Phobius"/>
    </source>
</evidence>